<evidence type="ECO:0000313" key="15">
    <source>
        <dbReference type="Proteomes" id="UP001139150"/>
    </source>
</evidence>
<dbReference type="PROSITE" id="PS51371">
    <property type="entry name" value="CBS"/>
    <property type="match status" value="2"/>
</dbReference>
<evidence type="ECO:0000256" key="8">
    <source>
        <dbReference type="ARBA" id="ARBA00022741"/>
    </source>
</evidence>
<feature type="domain" description="CBS" evidence="13">
    <location>
        <begin position="313"/>
        <end position="372"/>
    </location>
</feature>
<dbReference type="InterPro" id="IPR038763">
    <property type="entry name" value="DHH_sf"/>
</dbReference>
<evidence type="ECO:0000256" key="4">
    <source>
        <dbReference type="ARBA" id="ARBA00022679"/>
    </source>
</evidence>
<dbReference type="SUPFAM" id="SSF81891">
    <property type="entry name" value="Poly A polymerase C-terminal region-like"/>
    <property type="match status" value="1"/>
</dbReference>
<comment type="caution">
    <text evidence="14">The sequence shown here is derived from an EMBL/GenBank/DDBJ whole genome shotgun (WGS) entry which is preliminary data.</text>
</comment>
<dbReference type="InterPro" id="IPR043519">
    <property type="entry name" value="NT_sf"/>
</dbReference>
<evidence type="ECO:0000256" key="11">
    <source>
        <dbReference type="PROSITE-ProRule" id="PRU00703"/>
    </source>
</evidence>
<dbReference type="SUPFAM" id="SSF54631">
    <property type="entry name" value="CBS-domain pair"/>
    <property type="match status" value="1"/>
</dbReference>
<dbReference type="GO" id="GO:0016779">
    <property type="term" value="F:nucleotidyltransferase activity"/>
    <property type="evidence" value="ECO:0007669"/>
    <property type="project" value="UniProtKB-KW"/>
</dbReference>
<dbReference type="Gene3D" id="3.30.460.10">
    <property type="entry name" value="Beta Polymerase, domain 2"/>
    <property type="match status" value="1"/>
</dbReference>
<dbReference type="InterPro" id="IPR000644">
    <property type="entry name" value="CBS_dom"/>
</dbReference>
<dbReference type="GO" id="GO:0046872">
    <property type="term" value="F:metal ion binding"/>
    <property type="evidence" value="ECO:0007669"/>
    <property type="project" value="UniProtKB-KW"/>
</dbReference>
<evidence type="ECO:0000313" key="14">
    <source>
        <dbReference type="EMBL" id="MCL7749178.1"/>
    </source>
</evidence>
<dbReference type="InterPro" id="IPR052390">
    <property type="entry name" value="tRNA_nt/polyA_polymerase"/>
</dbReference>
<keyword evidence="15" id="KW-1185">Reference proteome</keyword>
<evidence type="ECO:0000256" key="1">
    <source>
        <dbReference type="ARBA" id="ARBA00001946"/>
    </source>
</evidence>
<evidence type="ECO:0000256" key="5">
    <source>
        <dbReference type="ARBA" id="ARBA00022694"/>
    </source>
</evidence>
<dbReference type="Gene3D" id="3.10.580.10">
    <property type="entry name" value="CBS-domain"/>
    <property type="match status" value="1"/>
</dbReference>
<dbReference type="SUPFAM" id="SSF64182">
    <property type="entry name" value="DHH phosphoesterases"/>
    <property type="match status" value="1"/>
</dbReference>
<evidence type="ECO:0000259" key="13">
    <source>
        <dbReference type="PROSITE" id="PS51371"/>
    </source>
</evidence>
<keyword evidence="4 12" id="KW-0808">Transferase</keyword>
<keyword evidence="3" id="KW-0820">tRNA-binding</keyword>
<name>A0A9X2CVT0_9BACI</name>
<proteinExistence type="inferred from homology"/>
<dbReference type="RefSeq" id="WP_250098039.1">
    <property type="nucleotide sequence ID" value="NZ_JAKRYL010000024.1"/>
</dbReference>
<evidence type="ECO:0000256" key="3">
    <source>
        <dbReference type="ARBA" id="ARBA00022555"/>
    </source>
</evidence>
<dbReference type="Gene3D" id="3.90.1640.10">
    <property type="entry name" value="inorganic pyrophosphatase (n-terminal core)"/>
    <property type="match status" value="1"/>
</dbReference>
<organism evidence="14 15">
    <name type="scientific">Halalkalibacter alkaliphilus</name>
    <dbReference type="NCBI Taxonomy" id="2917993"/>
    <lineage>
        <taxon>Bacteria</taxon>
        <taxon>Bacillati</taxon>
        <taxon>Bacillota</taxon>
        <taxon>Bacilli</taxon>
        <taxon>Bacillales</taxon>
        <taxon>Bacillaceae</taxon>
        <taxon>Halalkalibacter</taxon>
    </lineage>
</organism>
<dbReference type="SMART" id="SM00116">
    <property type="entry name" value="CBS"/>
    <property type="match status" value="2"/>
</dbReference>
<dbReference type="GO" id="GO:0008033">
    <property type="term" value="P:tRNA processing"/>
    <property type="evidence" value="ECO:0007669"/>
    <property type="project" value="UniProtKB-KW"/>
</dbReference>
<keyword evidence="8" id="KW-0547">Nucleotide-binding</keyword>
<evidence type="ECO:0000256" key="6">
    <source>
        <dbReference type="ARBA" id="ARBA00022695"/>
    </source>
</evidence>
<keyword evidence="6" id="KW-0548">Nucleotidyltransferase</keyword>
<dbReference type="Pfam" id="PF00571">
    <property type="entry name" value="CBS"/>
    <property type="match status" value="2"/>
</dbReference>
<evidence type="ECO:0000256" key="12">
    <source>
        <dbReference type="RuleBase" id="RU003953"/>
    </source>
</evidence>
<dbReference type="PANTHER" id="PTHR47788:SF1">
    <property type="entry name" value="A-ADDING TRNA NUCLEOTIDYLTRANSFERASE"/>
    <property type="match status" value="1"/>
</dbReference>
<protein>
    <submittedName>
        <fullName evidence="14">CBS domain-containing protein</fullName>
    </submittedName>
</protein>
<evidence type="ECO:0000256" key="7">
    <source>
        <dbReference type="ARBA" id="ARBA00022723"/>
    </source>
</evidence>
<reference evidence="14" key="1">
    <citation type="submission" date="2022-02" db="EMBL/GenBank/DDBJ databases">
        <title>Halalkalibacter sp. nov. isolated from Lonar Lake, India.</title>
        <authorList>
            <person name="Joshi A."/>
            <person name="Thite S."/>
            <person name="Lodha T."/>
        </authorList>
    </citation>
    <scope>NUCLEOTIDE SEQUENCE</scope>
    <source>
        <strain evidence="14">MEB205</strain>
    </source>
</reference>
<dbReference type="Pfam" id="PF01743">
    <property type="entry name" value="PolyA_pol"/>
    <property type="match status" value="1"/>
</dbReference>
<dbReference type="AlphaFoldDB" id="A0A9X2CVT0"/>
<dbReference type="CDD" id="cd04595">
    <property type="entry name" value="CBS_pair_DHH_polyA_Pol_assoc"/>
    <property type="match status" value="1"/>
</dbReference>
<dbReference type="Proteomes" id="UP001139150">
    <property type="component" value="Unassembled WGS sequence"/>
</dbReference>
<dbReference type="PANTHER" id="PTHR47788">
    <property type="entry name" value="POLYA POLYMERASE"/>
    <property type="match status" value="1"/>
</dbReference>
<evidence type="ECO:0000256" key="2">
    <source>
        <dbReference type="ARBA" id="ARBA00007265"/>
    </source>
</evidence>
<sequence>MDVIVSHVNLDFDGLGSMLAAKKLHPGAHVALTDKQHPTVKSYLAIYRDELGFSSYTEINWQHVRTLILVDVASLKRTGIPIPDLSPHIQFIVYDHHAPKEGDIITGERHIEQVGATVTLLTEQLHNRKMTITPFEATLFGLGIYTDTGNFTYPQTTEKDLFMASVLKKHNMDIALIDRFSEQPLSLEDRQLFQTLLTKGKEQYDTGVTLFLTTHEQPSYQSGLATLTRRLLESTDSDAAISIVKMKDHVYIVARASSERIDLRKLMTELGGGGHAQAASATLKRKDLNEVIKTVQKSLAVIIKPAITAAYFMASPVKSVSPYDTINEVLEQMYQYGHTGFPVVNDQGQLVGIISRRDVDKATHHRLGHAPVKGYMSTQPVTLPPDASLEEIQSTMMKHNIGRIPILSNDEMVGIISRTDIIEQLHKQTSKLSKQTIIDMMRSQLSKDIYKLLIEIGTIADSQGVKIYLIGGIVRDFILNRANEDIDLVIEGDGIAFANLLSERLGGQVKSHEKFGTATWKTTENVKIDIVTCRTEYYDAPAALPNVRASNIREDLRRRDFTINAMALQINKSHFGTLLDFFQGQDDIEQKNIRILHTLSFIEDPTRIIRAVRFALRFHYQLTEQTFTLAIDAVAMLKQVSAKRLLREFELLVKEGSIIEAIKMLDEIGVWTTLLGHSPTEEEIIKVNAILNEIQDPFFLFLTFAYHQKDWKRKVKFFALTARQNQIIQQLEILDEHQKEQLTTIGSIHQQFYNYTEETIFIYTVLTKNEMLHTYLAKRKNVKALLSGRDLIDRGIKPGPVFSNILHQLTCLQLDDQIKTKGEAITWLETNFK</sequence>
<dbReference type="SUPFAM" id="SSF81301">
    <property type="entry name" value="Nucleotidyltransferase"/>
    <property type="match status" value="1"/>
</dbReference>
<dbReference type="Gene3D" id="3.10.310.30">
    <property type="match status" value="1"/>
</dbReference>
<dbReference type="Pfam" id="PF01368">
    <property type="entry name" value="DHH"/>
    <property type="match status" value="1"/>
</dbReference>
<keyword evidence="10 12" id="KW-0694">RNA-binding</keyword>
<dbReference type="GO" id="GO:0000049">
    <property type="term" value="F:tRNA binding"/>
    <property type="evidence" value="ECO:0007669"/>
    <property type="project" value="UniProtKB-KW"/>
</dbReference>
<dbReference type="Pfam" id="PF02272">
    <property type="entry name" value="DHHA1"/>
    <property type="match status" value="1"/>
</dbReference>
<dbReference type="EMBL" id="JAKRYL010000024">
    <property type="protein sequence ID" value="MCL7749178.1"/>
    <property type="molecule type" value="Genomic_DNA"/>
</dbReference>
<dbReference type="Gene3D" id="1.10.3090.10">
    <property type="entry name" value="cca-adding enzyme, domain 2"/>
    <property type="match status" value="1"/>
</dbReference>
<keyword evidence="11" id="KW-0129">CBS domain</keyword>
<keyword evidence="7" id="KW-0479">Metal-binding</keyword>
<keyword evidence="5" id="KW-0819">tRNA processing</keyword>
<accession>A0A9X2CVT0</accession>
<comment type="cofactor">
    <cofactor evidence="1">
        <name>Mg(2+)</name>
        <dbReference type="ChEBI" id="CHEBI:18420"/>
    </cofactor>
</comment>
<dbReference type="GO" id="GO:0000166">
    <property type="term" value="F:nucleotide binding"/>
    <property type="evidence" value="ECO:0007669"/>
    <property type="project" value="UniProtKB-KW"/>
</dbReference>
<evidence type="ECO:0000256" key="9">
    <source>
        <dbReference type="ARBA" id="ARBA00022842"/>
    </source>
</evidence>
<comment type="similarity">
    <text evidence="2 12">Belongs to the tRNA nucleotidyltransferase/poly(A) polymerase family.</text>
</comment>
<dbReference type="CDD" id="cd05398">
    <property type="entry name" value="NT_ClassII-CCAase"/>
    <property type="match status" value="1"/>
</dbReference>
<dbReference type="InterPro" id="IPR003156">
    <property type="entry name" value="DHHA1_dom"/>
</dbReference>
<keyword evidence="9" id="KW-0460">Magnesium</keyword>
<feature type="domain" description="CBS" evidence="13">
    <location>
        <begin position="376"/>
        <end position="432"/>
    </location>
</feature>
<evidence type="ECO:0000256" key="10">
    <source>
        <dbReference type="ARBA" id="ARBA00022884"/>
    </source>
</evidence>
<dbReference type="InterPro" id="IPR002646">
    <property type="entry name" value="PolA_pol_head_dom"/>
</dbReference>
<dbReference type="InterPro" id="IPR001667">
    <property type="entry name" value="DDH_dom"/>
</dbReference>
<dbReference type="InterPro" id="IPR046342">
    <property type="entry name" value="CBS_dom_sf"/>
</dbReference>
<gene>
    <name evidence="14" type="ORF">MF646_18825</name>
</gene>